<dbReference type="AlphaFoldDB" id="X1HD85"/>
<name>X1HD85_9ZZZZ</name>
<accession>X1HD85</accession>
<proteinExistence type="predicted"/>
<dbReference type="EMBL" id="BARU01025582">
    <property type="protein sequence ID" value="GAH68141.1"/>
    <property type="molecule type" value="Genomic_DNA"/>
</dbReference>
<evidence type="ECO:0008006" key="2">
    <source>
        <dbReference type="Google" id="ProtNLM"/>
    </source>
</evidence>
<protein>
    <recommendedName>
        <fullName evidence="2">Mu-like prophage protein Com</fullName>
    </recommendedName>
</protein>
<organism evidence="1">
    <name type="scientific">marine sediment metagenome</name>
    <dbReference type="NCBI Taxonomy" id="412755"/>
    <lineage>
        <taxon>unclassified sequences</taxon>
        <taxon>metagenomes</taxon>
        <taxon>ecological metagenomes</taxon>
    </lineage>
</organism>
<reference evidence="1" key="1">
    <citation type="journal article" date="2014" name="Front. Microbiol.">
        <title>High frequency of phylogenetically diverse reductive dehalogenase-homologous genes in deep subseafloor sedimentary metagenomes.</title>
        <authorList>
            <person name="Kawai M."/>
            <person name="Futagami T."/>
            <person name="Toyoda A."/>
            <person name="Takaki Y."/>
            <person name="Nishi S."/>
            <person name="Hori S."/>
            <person name="Arai W."/>
            <person name="Tsubouchi T."/>
            <person name="Morono Y."/>
            <person name="Uchiyama I."/>
            <person name="Ito T."/>
            <person name="Fujiyama A."/>
            <person name="Inagaki F."/>
            <person name="Takami H."/>
        </authorList>
    </citation>
    <scope>NUCLEOTIDE SEQUENCE</scope>
    <source>
        <strain evidence="1">Expedition CK06-06</strain>
    </source>
</reference>
<gene>
    <name evidence="1" type="ORF">S03H2_41200</name>
</gene>
<sequence>MGKEVKKGLIETAEEIGVNQMVQSREIHCAGCGRFLGIEAILWGVVKIKCPNCKQWNTVDISPQDG</sequence>
<evidence type="ECO:0000313" key="1">
    <source>
        <dbReference type="EMBL" id="GAH68141.1"/>
    </source>
</evidence>
<comment type="caution">
    <text evidence="1">The sequence shown here is derived from an EMBL/GenBank/DDBJ whole genome shotgun (WGS) entry which is preliminary data.</text>
</comment>